<dbReference type="OrthoDB" id="10072614at2759"/>
<evidence type="ECO:0000256" key="12">
    <source>
        <dbReference type="SAM" id="Coils"/>
    </source>
</evidence>
<evidence type="ECO:0000256" key="9">
    <source>
        <dbReference type="ARBA" id="ARBA00023172"/>
    </source>
</evidence>
<evidence type="ECO:0000256" key="3">
    <source>
        <dbReference type="ARBA" id="ARBA00006793"/>
    </source>
</evidence>
<keyword evidence="6" id="KW-0227">DNA damage</keyword>
<feature type="domain" description="Rad50/SbcC-type AAA" evidence="14">
    <location>
        <begin position="71"/>
        <end position="292"/>
    </location>
</feature>
<proteinExistence type="inferred from homology"/>
<keyword evidence="7" id="KW-0067">ATP-binding</keyword>
<dbReference type="InterPro" id="IPR027417">
    <property type="entry name" value="P-loop_NTPase"/>
</dbReference>
<accession>A0A7I4YA09</accession>
<feature type="compositionally biased region" description="Basic and acidic residues" evidence="13">
    <location>
        <begin position="879"/>
        <end position="888"/>
    </location>
</feature>
<sequence length="1126" mass="130235">MAEEVEEEMEVDADVENQHIHSPRRKRPHQNVESHIDRKLKRPSVAVNETDSTTQEIGQCCIEVAGRIAGVELENFMCHGRLKVDFNTADNNCFYIGGPNGSGKSALFASLNIGLGGRGNDNDRGSSVKTYIKEGKSKARIRLILTNRGLGSHPDYGDFVVVERSITPSASTYVLKSIVGTGKNQRETTVSKKKADLDQLRIRYGIQLSNPIFWMSQDRSRHFLQQMRPDRLYKIFMHATELEHTKECYEKCEAIVASIEAMCKSMKGEFEKQKREYQSMVEERRRLRTIQEMRNQQSEIGWMLLWCPLRDVLEEIQVIEKKRCKFQEELDTIQRGIEESKTKREDCTTQTSVLRSRIEKKGNTLRSMREKMSSLKATISNLKSDIGVQDSKQKALETSRGSLEKRRDRLTEQIARFEEESQCEKRKEEIAVTKTKMDKINEKESEVLERYRSAQQERDELQKSYERASTSKDEAIREVRRISGKIKDVEQEIHRTEITSNNAMMRFGENIPRILEVMNANADKFEHLPKGPIGMHIKIRDRKWAFAIEEATRRLLTSFIFNSKRDHQVFERLMRSNRIGGALPNAIFVKFNIPPHNVTSNEPSSEWDTILRMIDVKDPVVRNVLIDMASAEGTILLRTDEDARRIMDGMCPERCIRAYTATGGMAMGRNRRGEGFYRFYACTRPQRTVLLADQVTGTDVDAMKTELTRLQHEQQRLHEEVKTASSEASRTQTELDKASQRHNAIEADLNRLRSQYRSLERALEQLELEDDYSVVDNMRASLNEINAQITELDGDFERLSQSALQRQRELSDVKKNYREVEAEFNEGKREMVDLETQEADVQEKIRRISVNIESDARRAARIQESFAKIDERIKELEAKKEEAEKTAERSQTLPTPSSMSNPPDMEQLPDTSDLDDQYKALTLKIESAEKVVGRTVTLEQLQSFKDNYEASKKHYLVLKSLNKKLSECLKIREEKFPIMCHAITMRLKMTFQRLMATRSYHGNLIVDRQKEVINISVATHLKDDNSQTVTKSVIQDLKGLSGGERSFTTACFIMALWEIMEAPFRCMDEFDVFMDMINRRVIMDLLVKLATEQYSHNQFIFFTPQGIKELGERERVQVFEMPKVRD</sequence>
<feature type="region of interest" description="Disordered" evidence="13">
    <location>
        <begin position="1"/>
        <end position="51"/>
    </location>
</feature>
<dbReference type="GO" id="GO:0003697">
    <property type="term" value="F:single-stranded DNA binding"/>
    <property type="evidence" value="ECO:0007669"/>
    <property type="project" value="TreeGrafter"/>
</dbReference>
<protein>
    <submittedName>
        <fullName evidence="16">AAA_23 domain-containing protein</fullName>
    </submittedName>
</protein>
<dbReference type="GO" id="GO:0016887">
    <property type="term" value="F:ATP hydrolysis activity"/>
    <property type="evidence" value="ECO:0007669"/>
    <property type="project" value="InterPro"/>
</dbReference>
<dbReference type="GO" id="GO:0035861">
    <property type="term" value="C:site of double-strand break"/>
    <property type="evidence" value="ECO:0007669"/>
    <property type="project" value="TreeGrafter"/>
</dbReference>
<dbReference type="PANTHER" id="PTHR19306">
    <property type="entry name" value="STRUCTURAL MAINTENANCE OF CHROMOSOMES 5,6 SMC5, SMC6"/>
    <property type="match status" value="1"/>
</dbReference>
<dbReference type="Pfam" id="PF13476">
    <property type="entry name" value="AAA_23"/>
    <property type="match status" value="1"/>
</dbReference>
<evidence type="ECO:0000256" key="5">
    <source>
        <dbReference type="ARBA" id="ARBA00022741"/>
    </source>
</evidence>
<comment type="subcellular location">
    <subcellularLocation>
        <location evidence="2">Chromosome</location>
    </subcellularLocation>
    <subcellularLocation>
        <location evidence="1">Nucleus</location>
    </subcellularLocation>
</comment>
<dbReference type="SUPFAM" id="SSF52540">
    <property type="entry name" value="P-loop containing nucleoside triphosphate hydrolases"/>
    <property type="match status" value="2"/>
</dbReference>
<keyword evidence="9" id="KW-0233">DNA recombination</keyword>
<keyword evidence="10" id="KW-0234">DNA repair</keyword>
<name>A0A7I4YA09_HAECO</name>
<feature type="region of interest" description="Disordered" evidence="13">
    <location>
        <begin position="879"/>
        <end position="912"/>
    </location>
</feature>
<evidence type="ECO:0000256" key="4">
    <source>
        <dbReference type="ARBA" id="ARBA00022454"/>
    </source>
</evidence>
<dbReference type="GO" id="GO:0005524">
    <property type="term" value="F:ATP binding"/>
    <property type="evidence" value="ECO:0007669"/>
    <property type="project" value="UniProtKB-KW"/>
</dbReference>
<dbReference type="Gene3D" id="3.40.50.300">
    <property type="entry name" value="P-loop containing nucleotide triphosphate hydrolases"/>
    <property type="match status" value="2"/>
</dbReference>
<evidence type="ECO:0000256" key="2">
    <source>
        <dbReference type="ARBA" id="ARBA00004286"/>
    </source>
</evidence>
<evidence type="ECO:0000313" key="16">
    <source>
        <dbReference type="WBParaSite" id="HCON_00063994-00001"/>
    </source>
</evidence>
<evidence type="ECO:0000256" key="6">
    <source>
        <dbReference type="ARBA" id="ARBA00022763"/>
    </source>
</evidence>
<dbReference type="AlphaFoldDB" id="A0A7I4YA09"/>
<feature type="compositionally biased region" description="Acidic residues" evidence="13">
    <location>
        <begin position="1"/>
        <end position="15"/>
    </location>
</feature>
<dbReference type="GO" id="GO:0000724">
    <property type="term" value="P:double-strand break repair via homologous recombination"/>
    <property type="evidence" value="ECO:0007669"/>
    <property type="project" value="TreeGrafter"/>
</dbReference>
<keyword evidence="8 12" id="KW-0175">Coiled coil</keyword>
<comment type="similarity">
    <text evidence="3">Belongs to the SMC family. SMC6 subfamily.</text>
</comment>
<evidence type="ECO:0000259" key="14">
    <source>
        <dbReference type="Pfam" id="PF13476"/>
    </source>
</evidence>
<organism evidence="15 16">
    <name type="scientific">Haemonchus contortus</name>
    <name type="common">Barber pole worm</name>
    <dbReference type="NCBI Taxonomy" id="6289"/>
    <lineage>
        <taxon>Eukaryota</taxon>
        <taxon>Metazoa</taxon>
        <taxon>Ecdysozoa</taxon>
        <taxon>Nematoda</taxon>
        <taxon>Chromadorea</taxon>
        <taxon>Rhabditida</taxon>
        <taxon>Rhabditina</taxon>
        <taxon>Rhabditomorpha</taxon>
        <taxon>Strongyloidea</taxon>
        <taxon>Trichostrongylidae</taxon>
        <taxon>Haemonchus</taxon>
    </lineage>
</organism>
<dbReference type="Proteomes" id="UP000025227">
    <property type="component" value="Unplaced"/>
</dbReference>
<evidence type="ECO:0000313" key="15">
    <source>
        <dbReference type="Proteomes" id="UP000025227"/>
    </source>
</evidence>
<dbReference type="PANTHER" id="PTHR19306:SF6">
    <property type="entry name" value="STRUCTURAL MAINTENANCE OF CHROMOSOMES PROTEIN 6"/>
    <property type="match status" value="1"/>
</dbReference>
<feature type="compositionally biased region" description="Polar residues" evidence="13">
    <location>
        <begin position="889"/>
        <end position="901"/>
    </location>
</feature>
<evidence type="ECO:0000256" key="11">
    <source>
        <dbReference type="ARBA" id="ARBA00023242"/>
    </source>
</evidence>
<feature type="coiled-coil region" evidence="12">
    <location>
        <begin position="365"/>
        <end position="492"/>
    </location>
</feature>
<evidence type="ECO:0000256" key="10">
    <source>
        <dbReference type="ARBA" id="ARBA00023204"/>
    </source>
</evidence>
<dbReference type="WBParaSite" id="HCON_00063994-00001">
    <property type="protein sequence ID" value="HCON_00063994-00001"/>
    <property type="gene ID" value="HCON_00063994"/>
</dbReference>
<dbReference type="GO" id="GO:0003684">
    <property type="term" value="F:damaged DNA binding"/>
    <property type="evidence" value="ECO:0007669"/>
    <property type="project" value="TreeGrafter"/>
</dbReference>
<keyword evidence="5" id="KW-0547">Nucleotide-binding</keyword>
<keyword evidence="11" id="KW-0539">Nucleus</keyword>
<reference evidence="16" key="1">
    <citation type="submission" date="2020-12" db="UniProtKB">
        <authorList>
            <consortium name="WormBaseParasite"/>
        </authorList>
    </citation>
    <scope>IDENTIFICATION</scope>
    <source>
        <strain evidence="16">MHco3</strain>
    </source>
</reference>
<evidence type="ECO:0000256" key="1">
    <source>
        <dbReference type="ARBA" id="ARBA00004123"/>
    </source>
</evidence>
<evidence type="ECO:0000256" key="8">
    <source>
        <dbReference type="ARBA" id="ARBA00023054"/>
    </source>
</evidence>
<evidence type="ECO:0000256" key="7">
    <source>
        <dbReference type="ARBA" id="ARBA00022840"/>
    </source>
</evidence>
<dbReference type="OMA" id="VHVEMNN"/>
<evidence type="ECO:0000256" key="13">
    <source>
        <dbReference type="SAM" id="MobiDB-lite"/>
    </source>
</evidence>
<dbReference type="GO" id="GO:0005634">
    <property type="term" value="C:nucleus"/>
    <property type="evidence" value="ECO:0007669"/>
    <property type="project" value="UniProtKB-SubCell"/>
</dbReference>
<dbReference type="GO" id="GO:0030915">
    <property type="term" value="C:Smc5-Smc6 complex"/>
    <property type="evidence" value="ECO:0007669"/>
    <property type="project" value="TreeGrafter"/>
</dbReference>
<dbReference type="Gene3D" id="1.10.287.1490">
    <property type="match status" value="2"/>
</dbReference>
<keyword evidence="4" id="KW-0158">Chromosome</keyword>
<dbReference type="InterPro" id="IPR038729">
    <property type="entry name" value="Rad50/SbcC_AAA"/>
</dbReference>
<keyword evidence="15" id="KW-1185">Reference proteome</keyword>